<gene>
    <name evidence="7" type="ORF">GCM10010470_01100</name>
</gene>
<dbReference type="Pfam" id="PF13520">
    <property type="entry name" value="AA_permease_2"/>
    <property type="match status" value="1"/>
</dbReference>
<dbReference type="Proteomes" id="UP001500979">
    <property type="component" value="Unassembled WGS sequence"/>
</dbReference>
<evidence type="ECO:0000256" key="4">
    <source>
        <dbReference type="ARBA" id="ARBA00022989"/>
    </source>
</evidence>
<evidence type="ECO:0000256" key="6">
    <source>
        <dbReference type="SAM" id="Phobius"/>
    </source>
</evidence>
<dbReference type="PANTHER" id="PTHR43243:SF4">
    <property type="entry name" value="CATIONIC AMINO ACID TRANSPORTER 4"/>
    <property type="match status" value="1"/>
</dbReference>
<dbReference type="PANTHER" id="PTHR43243">
    <property type="entry name" value="INNER MEMBRANE TRANSPORTER YGJI-RELATED"/>
    <property type="match status" value="1"/>
</dbReference>
<feature type="transmembrane region" description="Helical" evidence="6">
    <location>
        <begin position="435"/>
        <end position="455"/>
    </location>
</feature>
<comment type="subcellular location">
    <subcellularLocation>
        <location evidence="1">Membrane</location>
        <topology evidence="1">Multi-pass membrane protein</topology>
    </subcellularLocation>
</comment>
<protein>
    <submittedName>
        <fullName evidence="7">Amino acid permease</fullName>
    </submittedName>
</protein>
<feature type="transmembrane region" description="Helical" evidence="6">
    <location>
        <begin position="379"/>
        <end position="398"/>
    </location>
</feature>
<feature type="transmembrane region" description="Helical" evidence="6">
    <location>
        <begin position="180"/>
        <end position="204"/>
    </location>
</feature>
<evidence type="ECO:0000256" key="3">
    <source>
        <dbReference type="ARBA" id="ARBA00022692"/>
    </source>
</evidence>
<sequence length="499" mass="52334">MSIMRVKSAEQSIRDAEAPEFRLRRVLSAVDLLGIGIGAIIGTGIFVLTGVAAATDAGPGIAISFVLSGIACGLAALCYAEFASVVPVAGSAYTFSYASMGEFLAWIIGWDLILEFILGASTVSVGWSQYFVEALSSIGLALPDSLAGAPGAGGVVNLPAAVIALILTAVLVVGIRLSSAVTNVVVAIKLAVVLFFIIFGAFFINTANWSPFIPPHQPPAPGAAGSPLDEPLVNAIFGATGSFGVSGLVAGAALVFFAYIGFDIVASGAEETRRPQRDMPIGILGSLAVCSVLYVLVSLVMTGIVKYPALDTAAPMATAFQAIGAPWAVGLVSLGAIAGLTTVILILMLGQARVGFAMSRDGLLPVWFAKVHPKYRTPYRITLITGIVVALISSLTPIDVLAEMTNIGTLFAFVLVSAGVLVLRRTRPDLPRAFRVPWVPVVPVLAVLACLYLMLNLDGWTWIRFGIWMVIGLVVYFVYSMRNSRLARGESIEEAAEEL</sequence>
<evidence type="ECO:0000256" key="2">
    <source>
        <dbReference type="ARBA" id="ARBA00022448"/>
    </source>
</evidence>
<evidence type="ECO:0000256" key="1">
    <source>
        <dbReference type="ARBA" id="ARBA00004141"/>
    </source>
</evidence>
<keyword evidence="2" id="KW-0813">Transport</keyword>
<feature type="transmembrane region" description="Helical" evidence="6">
    <location>
        <begin position="404"/>
        <end position="423"/>
    </location>
</feature>
<dbReference type="Gene3D" id="1.20.1740.10">
    <property type="entry name" value="Amino acid/polyamine transporter I"/>
    <property type="match status" value="1"/>
</dbReference>
<feature type="transmembrane region" description="Helical" evidence="6">
    <location>
        <begin position="32"/>
        <end position="55"/>
    </location>
</feature>
<dbReference type="PIRSF" id="PIRSF006060">
    <property type="entry name" value="AA_transporter"/>
    <property type="match status" value="1"/>
</dbReference>
<evidence type="ECO:0000313" key="7">
    <source>
        <dbReference type="EMBL" id="GAA2773226.1"/>
    </source>
</evidence>
<feature type="transmembrane region" description="Helical" evidence="6">
    <location>
        <begin position="281"/>
        <end position="305"/>
    </location>
</feature>
<evidence type="ECO:0000313" key="8">
    <source>
        <dbReference type="Proteomes" id="UP001500979"/>
    </source>
</evidence>
<dbReference type="RefSeq" id="WP_344677298.1">
    <property type="nucleotide sequence ID" value="NZ_BAAAUX010000001.1"/>
</dbReference>
<keyword evidence="3 6" id="KW-0812">Transmembrane</keyword>
<feature type="transmembrane region" description="Helical" evidence="6">
    <location>
        <begin position="461"/>
        <end position="479"/>
    </location>
</feature>
<feature type="transmembrane region" description="Helical" evidence="6">
    <location>
        <begin position="147"/>
        <end position="173"/>
    </location>
</feature>
<evidence type="ECO:0000256" key="5">
    <source>
        <dbReference type="ARBA" id="ARBA00023136"/>
    </source>
</evidence>
<feature type="transmembrane region" description="Helical" evidence="6">
    <location>
        <begin position="325"/>
        <end position="350"/>
    </location>
</feature>
<name>A0ABN3UZV8_9PSEU</name>
<dbReference type="EMBL" id="BAAAUX010000001">
    <property type="protein sequence ID" value="GAA2773226.1"/>
    <property type="molecule type" value="Genomic_DNA"/>
</dbReference>
<dbReference type="InterPro" id="IPR002293">
    <property type="entry name" value="AA/rel_permease1"/>
</dbReference>
<keyword evidence="5 6" id="KW-0472">Membrane</keyword>
<keyword evidence="4 6" id="KW-1133">Transmembrane helix</keyword>
<proteinExistence type="predicted"/>
<feature type="transmembrane region" description="Helical" evidence="6">
    <location>
        <begin position="103"/>
        <end position="127"/>
    </location>
</feature>
<accession>A0ABN3UZV8</accession>
<feature type="transmembrane region" description="Helical" evidence="6">
    <location>
        <begin position="235"/>
        <end position="260"/>
    </location>
</feature>
<keyword evidence="8" id="KW-1185">Reference proteome</keyword>
<reference evidence="7 8" key="1">
    <citation type="journal article" date="2019" name="Int. J. Syst. Evol. Microbiol.">
        <title>The Global Catalogue of Microorganisms (GCM) 10K type strain sequencing project: providing services to taxonomists for standard genome sequencing and annotation.</title>
        <authorList>
            <consortium name="The Broad Institute Genomics Platform"/>
            <consortium name="The Broad Institute Genome Sequencing Center for Infectious Disease"/>
            <person name="Wu L."/>
            <person name="Ma J."/>
        </authorList>
    </citation>
    <scope>NUCLEOTIDE SEQUENCE [LARGE SCALE GENOMIC DNA]</scope>
    <source>
        <strain evidence="7 8">JCM 9383</strain>
    </source>
</reference>
<feature type="transmembrane region" description="Helical" evidence="6">
    <location>
        <begin position="61"/>
        <end position="82"/>
    </location>
</feature>
<organism evidence="7 8">
    <name type="scientific">Saccharopolyspora taberi</name>
    <dbReference type="NCBI Taxonomy" id="60895"/>
    <lineage>
        <taxon>Bacteria</taxon>
        <taxon>Bacillati</taxon>
        <taxon>Actinomycetota</taxon>
        <taxon>Actinomycetes</taxon>
        <taxon>Pseudonocardiales</taxon>
        <taxon>Pseudonocardiaceae</taxon>
        <taxon>Saccharopolyspora</taxon>
    </lineage>
</organism>
<comment type="caution">
    <text evidence="7">The sequence shown here is derived from an EMBL/GenBank/DDBJ whole genome shotgun (WGS) entry which is preliminary data.</text>
</comment>